<dbReference type="InterPro" id="IPR021778">
    <property type="entry name" value="Se/S_carrier-like"/>
</dbReference>
<keyword evidence="3" id="KW-1185">Reference proteome</keyword>
<evidence type="ECO:0000259" key="1">
    <source>
        <dbReference type="Pfam" id="PF11823"/>
    </source>
</evidence>
<gene>
    <name evidence="2" type="ORF">SSCH_1450004</name>
</gene>
<dbReference type="RefSeq" id="WP_044664313.1">
    <property type="nucleotide sequence ID" value="NZ_CDRZ01000052.1"/>
</dbReference>
<dbReference type="EMBL" id="CDRZ01000052">
    <property type="protein sequence ID" value="CEO88079.1"/>
    <property type="molecule type" value="Genomic_DNA"/>
</dbReference>
<protein>
    <recommendedName>
        <fullName evidence="1">Putative Se/S carrier protein-like domain-containing protein</fullName>
    </recommendedName>
</protein>
<evidence type="ECO:0000313" key="3">
    <source>
        <dbReference type="Proteomes" id="UP000046155"/>
    </source>
</evidence>
<name>A0A0B7MC11_9FIRM</name>
<dbReference type="Pfam" id="PF11823">
    <property type="entry name" value="Se_S_carrier"/>
    <property type="match status" value="1"/>
</dbReference>
<accession>A0A0B7MC11</accession>
<reference evidence="3" key="1">
    <citation type="submission" date="2015-01" db="EMBL/GenBank/DDBJ databases">
        <authorList>
            <person name="Manzoor Shahid"/>
            <person name="Zubair Saima"/>
        </authorList>
    </citation>
    <scope>NUCLEOTIDE SEQUENCE [LARGE SCALE GENOMIC DNA]</scope>
    <source>
        <strain evidence="3">Sp3</strain>
    </source>
</reference>
<sequence length="82" mass="9312">MEETEVYNYYILFPNHHEGLHLHKELKKAGVKCSISPTPRAASSFCGISLLVTEEYLQAAKEVIDSCGVRIEGIARIRRKHK</sequence>
<feature type="domain" description="Putative Se/S carrier protein-like" evidence="1">
    <location>
        <begin position="8"/>
        <end position="75"/>
    </location>
</feature>
<dbReference type="AlphaFoldDB" id="A0A0B7MC11"/>
<dbReference type="Proteomes" id="UP000046155">
    <property type="component" value="Unassembled WGS sequence"/>
</dbReference>
<evidence type="ECO:0000313" key="2">
    <source>
        <dbReference type="EMBL" id="CEO88079.1"/>
    </source>
</evidence>
<dbReference type="OrthoDB" id="362866at2"/>
<organism evidence="2 3">
    <name type="scientific">Syntrophaceticus schinkii</name>
    <dbReference type="NCBI Taxonomy" id="499207"/>
    <lineage>
        <taxon>Bacteria</taxon>
        <taxon>Bacillati</taxon>
        <taxon>Bacillota</taxon>
        <taxon>Clostridia</taxon>
        <taxon>Thermoanaerobacterales</taxon>
        <taxon>Thermoanaerobacterales Family III. Incertae Sedis</taxon>
        <taxon>Syntrophaceticus</taxon>
    </lineage>
</organism>
<proteinExistence type="predicted"/>